<evidence type="ECO:0000313" key="2">
    <source>
        <dbReference type="EMBL" id="ADE12393.1"/>
    </source>
</evidence>
<sequence length="213" mass="21779">MRAPCDISCRQSGFSMIEVLVTIIILLIGLLGLAGLMVQSQRSEVESYQRVQALILLKDMVGRINANRKVAGCYAFTPTAVPNPATSSTFLGTGSTVAPSCAAGSAVQNTQAVNDMKAWNTLLTGAAETSSGSNVGAMAGARGCVSYGAGTELLDKNGVAIPGSGIYTIAVAWQGLSSTGIATPSCAQGLFGANDAQRRVVSLTLRTGSLTTL</sequence>
<gene>
    <name evidence="2" type="ordered locus">Slit_2165</name>
</gene>
<evidence type="ECO:0000256" key="1">
    <source>
        <dbReference type="SAM" id="Phobius"/>
    </source>
</evidence>
<evidence type="ECO:0000313" key="3">
    <source>
        <dbReference type="Proteomes" id="UP000001625"/>
    </source>
</evidence>
<dbReference type="InterPro" id="IPR012902">
    <property type="entry name" value="N_methyl_site"/>
</dbReference>
<feature type="transmembrane region" description="Helical" evidence="1">
    <location>
        <begin position="12"/>
        <end position="38"/>
    </location>
</feature>
<dbReference type="KEGG" id="slt:Slit_2165"/>
<dbReference type="HOGENOM" id="CLU_103234_0_0_4"/>
<keyword evidence="3" id="KW-1185">Reference proteome</keyword>
<dbReference type="InterPro" id="IPR013362">
    <property type="entry name" value="Pilus_4_PilV"/>
</dbReference>
<protein>
    <submittedName>
        <fullName evidence="2">Type IV pilus modification protein PilV</fullName>
    </submittedName>
</protein>
<name>D5CUK6_SIDLE</name>
<dbReference type="NCBIfam" id="TIGR02523">
    <property type="entry name" value="type_IV_pilV"/>
    <property type="match status" value="1"/>
</dbReference>
<dbReference type="Proteomes" id="UP000001625">
    <property type="component" value="Chromosome"/>
</dbReference>
<proteinExistence type="predicted"/>
<dbReference type="eggNOG" id="COG4967">
    <property type="taxonomic scope" value="Bacteria"/>
</dbReference>
<keyword evidence="1" id="KW-0812">Transmembrane</keyword>
<dbReference type="RefSeq" id="WP_013030291.1">
    <property type="nucleotide sequence ID" value="NC_013959.1"/>
</dbReference>
<accession>D5CUK6</accession>
<dbReference type="AlphaFoldDB" id="D5CUK6"/>
<reference evidence="2 3" key="1">
    <citation type="submission" date="2010-03" db="EMBL/GenBank/DDBJ databases">
        <title>Complete sequence of Sideroxydans lithotrophicus ES-1.</title>
        <authorList>
            <consortium name="US DOE Joint Genome Institute"/>
            <person name="Lucas S."/>
            <person name="Copeland A."/>
            <person name="Lapidus A."/>
            <person name="Cheng J.-F."/>
            <person name="Bruce D."/>
            <person name="Goodwin L."/>
            <person name="Pitluck S."/>
            <person name="Munk A.C."/>
            <person name="Detter J.C."/>
            <person name="Han C."/>
            <person name="Tapia R."/>
            <person name="Larimer F."/>
            <person name="Land M."/>
            <person name="Hauser L."/>
            <person name="Kyrpides N."/>
            <person name="Ivanova N."/>
            <person name="Emerson D."/>
            <person name="Woyke T."/>
        </authorList>
    </citation>
    <scope>NUCLEOTIDE SEQUENCE [LARGE SCALE GENOMIC DNA]</scope>
    <source>
        <strain evidence="2 3">ES-1</strain>
    </source>
</reference>
<keyword evidence="1" id="KW-1133">Transmembrane helix</keyword>
<dbReference type="Pfam" id="PF07963">
    <property type="entry name" value="N_methyl"/>
    <property type="match status" value="1"/>
</dbReference>
<organism evidence="2 3">
    <name type="scientific">Sideroxydans lithotrophicus (strain ES-1)</name>
    <dbReference type="NCBI Taxonomy" id="580332"/>
    <lineage>
        <taxon>Bacteria</taxon>
        <taxon>Pseudomonadati</taxon>
        <taxon>Pseudomonadota</taxon>
        <taxon>Betaproteobacteria</taxon>
        <taxon>Nitrosomonadales</taxon>
        <taxon>Gallionellaceae</taxon>
        <taxon>Sideroxydans</taxon>
    </lineage>
</organism>
<keyword evidence="1" id="KW-0472">Membrane</keyword>
<dbReference type="STRING" id="580332.Slit_2165"/>
<dbReference type="OrthoDB" id="8929815at2"/>
<dbReference type="NCBIfam" id="TIGR02532">
    <property type="entry name" value="IV_pilin_GFxxxE"/>
    <property type="match status" value="1"/>
</dbReference>
<dbReference type="EMBL" id="CP001965">
    <property type="protein sequence ID" value="ADE12393.1"/>
    <property type="molecule type" value="Genomic_DNA"/>
</dbReference>